<dbReference type="GO" id="GO:0043657">
    <property type="term" value="C:host cell"/>
    <property type="evidence" value="ECO:0007669"/>
    <property type="project" value="UniProtKB-SubCell"/>
</dbReference>
<dbReference type="GO" id="GO:0005576">
    <property type="term" value="C:extracellular region"/>
    <property type="evidence" value="ECO:0007669"/>
    <property type="project" value="UniProtKB-SubCell"/>
</dbReference>
<gene>
    <name evidence="5" type="ORF">GN244_ATG16542</name>
</gene>
<sequence>MSGAPAKDRHSSRSPNTVLGIHIAQLEVAHNREITHLKDDFHNRVITQLIAAYERKMASLKRAALKRPSESSDDAQPKRSRVDSDEITLVCTIKGMHESVIAITISANALVRDLAEKICNENASQLGNIAAKQLDVRCTAQLAKKWTSFDKDSCVVMPMTVMGPKRQITYYFPSYRDCDSGTVQIVAENRSDEEEEEEQERYEAVMNEFGLFVAWSIPGIHLSHQHFFPRAQWLGYYYPGLNRVRVYIGDKKTWRDLYIACNKCVTSMQRLLDLSRH</sequence>
<comment type="subcellular location">
    <subcellularLocation>
        <location evidence="1">Host cell</location>
    </subcellularLocation>
    <subcellularLocation>
        <location evidence="2">Secreted</location>
    </subcellularLocation>
</comment>
<comment type="caution">
    <text evidence="5">The sequence shown here is derived from an EMBL/GenBank/DDBJ whole genome shotgun (WGS) entry which is preliminary data.</text>
</comment>
<evidence type="ECO:0000256" key="2">
    <source>
        <dbReference type="ARBA" id="ARBA00004613"/>
    </source>
</evidence>
<feature type="domain" description="Crinkler effector protein N-terminal" evidence="4">
    <location>
        <begin position="87"/>
        <end position="148"/>
    </location>
</feature>
<accession>A0A833SAK3</accession>
<organism evidence="5 6">
    <name type="scientific">Phytophthora infestans</name>
    <name type="common">Potato late blight agent</name>
    <name type="synonym">Botrytis infestans</name>
    <dbReference type="NCBI Taxonomy" id="4787"/>
    <lineage>
        <taxon>Eukaryota</taxon>
        <taxon>Sar</taxon>
        <taxon>Stramenopiles</taxon>
        <taxon>Oomycota</taxon>
        <taxon>Peronosporomycetes</taxon>
        <taxon>Peronosporales</taxon>
        <taxon>Peronosporaceae</taxon>
        <taxon>Phytophthora</taxon>
    </lineage>
</organism>
<dbReference type="EMBL" id="WSZM01000567">
    <property type="protein sequence ID" value="KAF4031607.1"/>
    <property type="molecule type" value="Genomic_DNA"/>
</dbReference>
<proteinExistence type="predicted"/>
<name>A0A833SAK3_PHYIN</name>
<evidence type="ECO:0000256" key="3">
    <source>
        <dbReference type="ARBA" id="ARBA00022525"/>
    </source>
</evidence>
<keyword evidence="6" id="KW-1185">Reference proteome</keyword>
<reference evidence="5" key="1">
    <citation type="submission" date="2020-04" db="EMBL/GenBank/DDBJ databases">
        <title>Hybrid Assembly of Korean Phytophthora infestans isolates.</title>
        <authorList>
            <person name="Prokchorchik M."/>
            <person name="Lee Y."/>
            <person name="Seo J."/>
            <person name="Cho J.-H."/>
            <person name="Park Y.-E."/>
            <person name="Jang D.-C."/>
            <person name="Im J.-S."/>
            <person name="Choi J.-G."/>
            <person name="Park H.-J."/>
            <person name="Lee G.-B."/>
            <person name="Lee Y.-G."/>
            <person name="Hong S.-Y."/>
            <person name="Cho K."/>
            <person name="Sohn K.H."/>
        </authorList>
    </citation>
    <scope>NUCLEOTIDE SEQUENCE</scope>
    <source>
        <strain evidence="5">KR_1_A1</strain>
    </source>
</reference>
<dbReference type="Proteomes" id="UP000602510">
    <property type="component" value="Unassembled WGS sequence"/>
</dbReference>
<dbReference type="AlphaFoldDB" id="A0A833SAK3"/>
<evidence type="ECO:0000313" key="5">
    <source>
        <dbReference type="EMBL" id="KAF4031607.1"/>
    </source>
</evidence>
<evidence type="ECO:0000313" key="6">
    <source>
        <dbReference type="Proteomes" id="UP000602510"/>
    </source>
</evidence>
<dbReference type="Pfam" id="PF20147">
    <property type="entry name" value="Crinkler"/>
    <property type="match status" value="1"/>
</dbReference>
<keyword evidence="3" id="KW-0964">Secreted</keyword>
<protein>
    <recommendedName>
        <fullName evidence="4">Crinkler effector protein N-terminal domain-containing protein</fullName>
    </recommendedName>
</protein>
<evidence type="ECO:0000256" key="1">
    <source>
        <dbReference type="ARBA" id="ARBA00004340"/>
    </source>
</evidence>
<dbReference type="InterPro" id="IPR045379">
    <property type="entry name" value="Crinkler_N"/>
</dbReference>
<evidence type="ECO:0000259" key="4">
    <source>
        <dbReference type="Pfam" id="PF20147"/>
    </source>
</evidence>